<evidence type="ECO:0000313" key="2">
    <source>
        <dbReference type="Proteomes" id="UP001239111"/>
    </source>
</evidence>
<accession>A0ACC2PFB3</accession>
<comment type="caution">
    <text evidence="1">The sequence shown here is derived from an EMBL/GenBank/DDBJ whole genome shotgun (WGS) entry which is preliminary data.</text>
</comment>
<proteinExistence type="predicted"/>
<protein>
    <submittedName>
        <fullName evidence="1">Uncharacterized protein</fullName>
    </submittedName>
</protein>
<organism evidence="1 2">
    <name type="scientific">Eretmocerus hayati</name>
    <dbReference type="NCBI Taxonomy" id="131215"/>
    <lineage>
        <taxon>Eukaryota</taxon>
        <taxon>Metazoa</taxon>
        <taxon>Ecdysozoa</taxon>
        <taxon>Arthropoda</taxon>
        <taxon>Hexapoda</taxon>
        <taxon>Insecta</taxon>
        <taxon>Pterygota</taxon>
        <taxon>Neoptera</taxon>
        <taxon>Endopterygota</taxon>
        <taxon>Hymenoptera</taxon>
        <taxon>Apocrita</taxon>
        <taxon>Proctotrupomorpha</taxon>
        <taxon>Chalcidoidea</taxon>
        <taxon>Aphelinidae</taxon>
        <taxon>Aphelininae</taxon>
        <taxon>Eretmocerus</taxon>
    </lineage>
</organism>
<dbReference type="EMBL" id="CM056741">
    <property type="protein sequence ID" value="KAJ8681748.1"/>
    <property type="molecule type" value="Genomic_DNA"/>
</dbReference>
<name>A0ACC2PFB3_9HYME</name>
<keyword evidence="2" id="KW-1185">Reference proteome</keyword>
<reference evidence="1" key="1">
    <citation type="submission" date="2023-04" db="EMBL/GenBank/DDBJ databases">
        <title>A chromosome-level genome assembly of the parasitoid wasp Eretmocerus hayati.</title>
        <authorList>
            <person name="Zhong Y."/>
            <person name="Liu S."/>
            <person name="Liu Y."/>
        </authorList>
    </citation>
    <scope>NUCLEOTIDE SEQUENCE</scope>
    <source>
        <strain evidence="1">ZJU_SS_LIU_2023</strain>
    </source>
</reference>
<gene>
    <name evidence="1" type="ORF">QAD02_017540</name>
</gene>
<feature type="non-terminal residue" evidence="1">
    <location>
        <position position="394"/>
    </location>
</feature>
<evidence type="ECO:0000313" key="1">
    <source>
        <dbReference type="EMBL" id="KAJ8681748.1"/>
    </source>
</evidence>
<sequence>MSLLNGSVTSLGLQAMANLTVGPLLGCEHDASVQLYADDDESIDEVFVQKFVPFMVAIFFGIIFVLGFVGNTLVVVVVMANPTMHSTTNTLIINLAVADLLFVIFCVPFTATDYVLPYWPFGNLWCKVVQYLIIVTACCSVYTLVLMSLDRYLAVVHPIASMSVRTSKHASIAIGVVWLIILTFSLPALIVHGEYTDTLITNVSQPCSVLATSGAITSSSLHDGYVQIEEVHTACRILPEANRTLFQLPFFLGSYVVPLTLICSLYICMLMRLWRVPRVGADGHSGRKRVTRLVIVVVGVFAFSWFPIQVILVLKALDWYPNSTLTIILQIASHVLAYANSCVNPILYAFLSENFRKAFRKIIYCGPTAGQEHQPTRPTTSSRISRPGNSIDIL</sequence>
<dbReference type="Proteomes" id="UP001239111">
    <property type="component" value="Chromosome 1"/>
</dbReference>